<dbReference type="CDD" id="cd00448">
    <property type="entry name" value="YjgF_YER057c_UK114_family"/>
    <property type="match status" value="1"/>
</dbReference>
<dbReference type="GO" id="GO:0005829">
    <property type="term" value="C:cytosol"/>
    <property type="evidence" value="ECO:0007669"/>
    <property type="project" value="TreeGrafter"/>
</dbReference>
<protein>
    <submittedName>
        <fullName evidence="2">RidA family protein</fullName>
    </submittedName>
</protein>
<dbReference type="InterPro" id="IPR006175">
    <property type="entry name" value="YjgF/YER057c/UK114"/>
</dbReference>
<organism evidence="2 3">
    <name type="scientific">Youxingia wuxianensis</name>
    <dbReference type="NCBI Taxonomy" id="2763678"/>
    <lineage>
        <taxon>Bacteria</taxon>
        <taxon>Bacillati</taxon>
        <taxon>Bacillota</taxon>
        <taxon>Clostridia</taxon>
        <taxon>Eubacteriales</taxon>
        <taxon>Oscillospiraceae</taxon>
        <taxon>Youxingia</taxon>
    </lineage>
</organism>
<dbReference type="Proteomes" id="UP000623678">
    <property type="component" value="Unassembled WGS sequence"/>
</dbReference>
<proteinExistence type="inferred from homology"/>
<reference evidence="2" key="1">
    <citation type="submission" date="2020-08" db="EMBL/GenBank/DDBJ databases">
        <title>Genome public.</title>
        <authorList>
            <person name="Liu C."/>
            <person name="Sun Q."/>
        </authorList>
    </citation>
    <scope>NUCLEOTIDE SEQUENCE</scope>
    <source>
        <strain evidence="2">NSJ-64</strain>
    </source>
</reference>
<evidence type="ECO:0000313" key="3">
    <source>
        <dbReference type="Proteomes" id="UP000623678"/>
    </source>
</evidence>
<dbReference type="InterPro" id="IPR035959">
    <property type="entry name" value="RutC-like_sf"/>
</dbReference>
<dbReference type="EMBL" id="JACRTD010000002">
    <property type="protein sequence ID" value="MBC8584606.1"/>
    <property type="molecule type" value="Genomic_DNA"/>
</dbReference>
<dbReference type="Gene3D" id="3.30.1330.40">
    <property type="entry name" value="RutC-like"/>
    <property type="match status" value="1"/>
</dbReference>
<accession>A0A926EL56</accession>
<dbReference type="NCBIfam" id="TIGR00004">
    <property type="entry name" value="Rid family detoxifying hydrolase"/>
    <property type="match status" value="1"/>
</dbReference>
<dbReference type="RefSeq" id="WP_262394432.1">
    <property type="nucleotide sequence ID" value="NZ_JACRTD010000002.1"/>
</dbReference>
<dbReference type="Pfam" id="PF01042">
    <property type="entry name" value="Ribonuc_L-PSP"/>
    <property type="match status" value="1"/>
</dbReference>
<dbReference type="PANTHER" id="PTHR11803">
    <property type="entry name" value="2-IMINOBUTANOATE/2-IMINOPROPANOATE DEAMINASE RIDA"/>
    <property type="match status" value="1"/>
</dbReference>
<dbReference type="SUPFAM" id="SSF55298">
    <property type="entry name" value="YjgF-like"/>
    <property type="match status" value="1"/>
</dbReference>
<dbReference type="InterPro" id="IPR006056">
    <property type="entry name" value="RidA"/>
</dbReference>
<evidence type="ECO:0000313" key="2">
    <source>
        <dbReference type="EMBL" id="MBC8584606.1"/>
    </source>
</evidence>
<evidence type="ECO:0000256" key="1">
    <source>
        <dbReference type="ARBA" id="ARBA00010552"/>
    </source>
</evidence>
<name>A0A926EL56_9FIRM</name>
<keyword evidence="3" id="KW-1185">Reference proteome</keyword>
<gene>
    <name evidence="2" type="ORF">H8705_03320</name>
</gene>
<dbReference type="FunFam" id="3.30.1330.40:FF:000001">
    <property type="entry name" value="L-PSP family endoribonuclease"/>
    <property type="match status" value="1"/>
</dbReference>
<sequence length="127" mass="13506">MLEIISTQKAPAAIGPYSQAIKCGSLLYTSGQIPIDPETGKITGETIAEQTKQVMENLSAVLRAGGTNFENAVKTACFLTDMSGFSAFNEVYAQYFTGKPARSCIAVKELPKGALVEVEVIAAIQEN</sequence>
<dbReference type="AlphaFoldDB" id="A0A926EL56"/>
<comment type="caution">
    <text evidence="2">The sequence shown here is derived from an EMBL/GenBank/DDBJ whole genome shotgun (WGS) entry which is preliminary data.</text>
</comment>
<comment type="similarity">
    <text evidence="1">Belongs to the RutC family.</text>
</comment>
<dbReference type="GO" id="GO:0019239">
    <property type="term" value="F:deaminase activity"/>
    <property type="evidence" value="ECO:0007669"/>
    <property type="project" value="TreeGrafter"/>
</dbReference>
<dbReference type="PANTHER" id="PTHR11803:SF58">
    <property type="entry name" value="PROTEIN HMF1-RELATED"/>
    <property type="match status" value="1"/>
</dbReference>